<dbReference type="FunCoup" id="A0A7J7CIT9">
    <property type="interactions" value="2967"/>
</dbReference>
<name>A0A7J7CIT9_TRIWF</name>
<dbReference type="EMBL" id="JAAARO010000016">
    <property type="protein sequence ID" value="KAF5733926.1"/>
    <property type="molecule type" value="Genomic_DNA"/>
</dbReference>
<organism evidence="3 4">
    <name type="scientific">Tripterygium wilfordii</name>
    <name type="common">Thunder God vine</name>
    <dbReference type="NCBI Taxonomy" id="458696"/>
    <lineage>
        <taxon>Eukaryota</taxon>
        <taxon>Viridiplantae</taxon>
        <taxon>Streptophyta</taxon>
        <taxon>Embryophyta</taxon>
        <taxon>Tracheophyta</taxon>
        <taxon>Spermatophyta</taxon>
        <taxon>Magnoliopsida</taxon>
        <taxon>eudicotyledons</taxon>
        <taxon>Gunneridae</taxon>
        <taxon>Pentapetalae</taxon>
        <taxon>rosids</taxon>
        <taxon>fabids</taxon>
        <taxon>Celastrales</taxon>
        <taxon>Celastraceae</taxon>
        <taxon>Tripterygium</taxon>
    </lineage>
</organism>
<feature type="compositionally biased region" description="Gly residues" evidence="1">
    <location>
        <begin position="125"/>
        <end position="142"/>
    </location>
</feature>
<accession>A0A7J7CIT9</accession>
<evidence type="ECO:0000313" key="3">
    <source>
        <dbReference type="EMBL" id="KAF5733926.1"/>
    </source>
</evidence>
<evidence type="ECO:0000313" key="4">
    <source>
        <dbReference type="Proteomes" id="UP000593562"/>
    </source>
</evidence>
<gene>
    <name evidence="3" type="ORF">HS088_TW16G00367</name>
</gene>
<dbReference type="PANTHER" id="PTHR35483:SF1">
    <property type="entry name" value="GLYCINE-RICH PROTEIN-RELATED"/>
    <property type="match status" value="1"/>
</dbReference>
<comment type="caution">
    <text evidence="3">The sequence shown here is derived from an EMBL/GenBank/DDBJ whole genome shotgun (WGS) entry which is preliminary data.</text>
</comment>
<keyword evidence="2" id="KW-0472">Membrane</keyword>
<keyword evidence="2" id="KW-1133">Transmembrane helix</keyword>
<evidence type="ECO:0000256" key="2">
    <source>
        <dbReference type="SAM" id="Phobius"/>
    </source>
</evidence>
<evidence type="ECO:0000256" key="1">
    <source>
        <dbReference type="SAM" id="MobiDB-lite"/>
    </source>
</evidence>
<sequence length="233" mass="25601">MSSIQANLCKPCPDGVPARISGSSRLSATQVVLPIRAYDPLRNSRKLESMSHHGMPVLKCRQGTAVCLFAGKDKSESENQGSSWNALEKAMGSIKGQSVEDLLRQQIEKKEFYDDGGSGKNPPRGRGGGGGGNGSEGSGDEGLAGVTDETLQVIMATVGFIFLYIYVITGEEMTRLGKDYIKYLFRGHKSVRLTRAMDKCSRFWRIVYGKEVDKHWLEKEILKTNTLYDGPDS</sequence>
<protein>
    <submittedName>
        <fullName evidence="3">Glycine-rich family protein</fullName>
    </submittedName>
</protein>
<dbReference type="GO" id="GO:0009507">
    <property type="term" value="C:chloroplast"/>
    <property type="evidence" value="ECO:0007669"/>
    <property type="project" value="TreeGrafter"/>
</dbReference>
<dbReference type="AlphaFoldDB" id="A0A7J7CIT9"/>
<dbReference type="Proteomes" id="UP000593562">
    <property type="component" value="Unassembled WGS sequence"/>
</dbReference>
<keyword evidence="2" id="KW-0812">Transmembrane</keyword>
<dbReference type="InParanoid" id="A0A7J7CIT9"/>
<feature type="transmembrane region" description="Helical" evidence="2">
    <location>
        <begin position="150"/>
        <end position="168"/>
    </location>
</feature>
<reference evidence="3 4" key="1">
    <citation type="journal article" date="2020" name="Nat. Commun.">
        <title>Genome of Tripterygium wilfordii and identification of cytochrome P450 involved in triptolide biosynthesis.</title>
        <authorList>
            <person name="Tu L."/>
            <person name="Su P."/>
            <person name="Zhang Z."/>
            <person name="Gao L."/>
            <person name="Wang J."/>
            <person name="Hu T."/>
            <person name="Zhou J."/>
            <person name="Zhang Y."/>
            <person name="Zhao Y."/>
            <person name="Liu Y."/>
            <person name="Song Y."/>
            <person name="Tong Y."/>
            <person name="Lu Y."/>
            <person name="Yang J."/>
            <person name="Xu C."/>
            <person name="Jia M."/>
            <person name="Peters R.J."/>
            <person name="Huang L."/>
            <person name="Gao W."/>
        </authorList>
    </citation>
    <scope>NUCLEOTIDE SEQUENCE [LARGE SCALE GENOMIC DNA]</scope>
    <source>
        <strain evidence="4">cv. XIE 37</strain>
        <tissue evidence="3">Leaf</tissue>
    </source>
</reference>
<proteinExistence type="predicted"/>
<keyword evidence="4" id="KW-1185">Reference proteome</keyword>
<dbReference type="OrthoDB" id="1680511at2759"/>
<feature type="region of interest" description="Disordered" evidence="1">
    <location>
        <begin position="112"/>
        <end position="142"/>
    </location>
</feature>
<dbReference type="PANTHER" id="PTHR35483">
    <property type="entry name" value="NUCLEUSENVELOPE PROTEIN"/>
    <property type="match status" value="1"/>
</dbReference>